<protein>
    <submittedName>
        <fullName evidence="1">Uncharacterized protein</fullName>
    </submittedName>
</protein>
<dbReference type="Proteomes" id="UP000799754">
    <property type="component" value="Unassembled WGS sequence"/>
</dbReference>
<keyword evidence="2" id="KW-1185">Reference proteome</keyword>
<dbReference type="EMBL" id="MU006718">
    <property type="protein sequence ID" value="KAF2627132.1"/>
    <property type="molecule type" value="Genomic_DNA"/>
</dbReference>
<comment type="caution">
    <text evidence="1">The sequence shown here is derived from an EMBL/GenBank/DDBJ whole genome shotgun (WGS) entry which is preliminary data.</text>
</comment>
<accession>A0ACB6S0U9</accession>
<evidence type="ECO:0000313" key="1">
    <source>
        <dbReference type="EMBL" id="KAF2627132.1"/>
    </source>
</evidence>
<reference evidence="1" key="1">
    <citation type="journal article" date="2020" name="Stud. Mycol.">
        <title>101 Dothideomycetes genomes: a test case for predicting lifestyles and emergence of pathogens.</title>
        <authorList>
            <person name="Haridas S."/>
            <person name="Albert R."/>
            <person name="Binder M."/>
            <person name="Bloem J."/>
            <person name="Labutti K."/>
            <person name="Salamov A."/>
            <person name="Andreopoulos B."/>
            <person name="Baker S."/>
            <person name="Barry K."/>
            <person name="Bills G."/>
            <person name="Bluhm B."/>
            <person name="Cannon C."/>
            <person name="Castanera R."/>
            <person name="Culley D."/>
            <person name="Daum C."/>
            <person name="Ezra D."/>
            <person name="Gonzalez J."/>
            <person name="Henrissat B."/>
            <person name="Kuo A."/>
            <person name="Liang C."/>
            <person name="Lipzen A."/>
            <person name="Lutzoni F."/>
            <person name="Magnuson J."/>
            <person name="Mondo S."/>
            <person name="Nolan M."/>
            <person name="Ohm R."/>
            <person name="Pangilinan J."/>
            <person name="Park H.-J."/>
            <person name="Ramirez L."/>
            <person name="Alfaro M."/>
            <person name="Sun H."/>
            <person name="Tritt A."/>
            <person name="Yoshinaga Y."/>
            <person name="Zwiers L.-H."/>
            <person name="Turgeon B."/>
            <person name="Goodwin S."/>
            <person name="Spatafora J."/>
            <person name="Crous P."/>
            <person name="Grigoriev I."/>
        </authorList>
    </citation>
    <scope>NUCLEOTIDE SEQUENCE</scope>
    <source>
        <strain evidence="1">CBS 525.71</strain>
    </source>
</reference>
<proteinExistence type="predicted"/>
<sequence length="247" mass="27998">MTLESYQTITKLEEDVSNITKKLDDTKNELDTVTTRNAELSVTSNKNVNKTSQLEVMRQEKEELPSKVKIGNSSLVDERNQKQSEIEELEADAARRQKQEPDLKESTDLAGQKINKSREPTGYLQGFENDFDRSNPGLERSSQHLHYQDPVDLEPLPTFTPVEDSLNADATEFKPGSKTLHSPQASAITSNPTAEPESIRPEPQATVKIRQPLTSREARQTWRRGRQRRSKQTHHLGINRMISSPPL</sequence>
<gene>
    <name evidence="1" type="ORF">BU25DRAFT_469565</name>
</gene>
<organism evidence="1 2">
    <name type="scientific">Macroventuria anomochaeta</name>
    <dbReference type="NCBI Taxonomy" id="301207"/>
    <lineage>
        <taxon>Eukaryota</taxon>
        <taxon>Fungi</taxon>
        <taxon>Dikarya</taxon>
        <taxon>Ascomycota</taxon>
        <taxon>Pezizomycotina</taxon>
        <taxon>Dothideomycetes</taxon>
        <taxon>Pleosporomycetidae</taxon>
        <taxon>Pleosporales</taxon>
        <taxon>Pleosporineae</taxon>
        <taxon>Didymellaceae</taxon>
        <taxon>Macroventuria</taxon>
    </lineage>
</organism>
<evidence type="ECO:0000313" key="2">
    <source>
        <dbReference type="Proteomes" id="UP000799754"/>
    </source>
</evidence>
<name>A0ACB6S0U9_9PLEO</name>